<dbReference type="AlphaFoldDB" id="A0AAU7RR07"/>
<evidence type="ECO:0008006" key="2">
    <source>
        <dbReference type="Google" id="ProtNLM"/>
    </source>
</evidence>
<organism evidence="1">
    <name type="scientific">Rhizobium sp. ZPR3</name>
    <dbReference type="NCBI Taxonomy" id="3158967"/>
    <lineage>
        <taxon>Bacteria</taxon>
        <taxon>Pseudomonadati</taxon>
        <taxon>Pseudomonadota</taxon>
        <taxon>Alphaproteobacteria</taxon>
        <taxon>Hyphomicrobiales</taxon>
        <taxon>Rhizobiaceae</taxon>
        <taxon>Rhizobium/Agrobacterium group</taxon>
        <taxon>Rhizobium</taxon>
    </lineage>
</organism>
<protein>
    <recommendedName>
        <fullName evidence="2">Transposase</fullName>
    </recommendedName>
</protein>
<proteinExistence type="predicted"/>
<name>A0AAU7RR07_9HYPH</name>
<dbReference type="RefSeq" id="WP_349957018.1">
    <property type="nucleotide sequence ID" value="NZ_CP157960.1"/>
</dbReference>
<evidence type="ECO:0000313" key="1">
    <source>
        <dbReference type="EMBL" id="XBT92624.1"/>
    </source>
</evidence>
<dbReference type="EMBL" id="CP157960">
    <property type="protein sequence ID" value="XBT92624.1"/>
    <property type="molecule type" value="Genomic_DNA"/>
</dbReference>
<reference evidence="1" key="1">
    <citation type="submission" date="2024-06" db="EMBL/GenBank/DDBJ databases">
        <authorList>
            <person name="Li T."/>
            <person name="Gao R."/>
        </authorList>
    </citation>
    <scope>NUCLEOTIDE SEQUENCE</scope>
    <source>
        <strain evidence="1">ZPR3</strain>
    </source>
</reference>
<sequence>MQLERHQFETEMLQDFLIRLACLHRRYRCGSIGCFKSFLKETKKAALKLPPWTPIYGSVMQPMGAGALESEPFGPSISWKQR</sequence>
<accession>A0AAU7RR07</accession>
<gene>
    <name evidence="1" type="ORF">ABM479_17990</name>
</gene>